<accession>A0A928Z2I7</accession>
<organism evidence="1 2">
    <name type="scientific">Romeriopsis navalis LEGE 11480</name>
    <dbReference type="NCBI Taxonomy" id="2777977"/>
    <lineage>
        <taxon>Bacteria</taxon>
        <taxon>Bacillati</taxon>
        <taxon>Cyanobacteriota</taxon>
        <taxon>Cyanophyceae</taxon>
        <taxon>Leptolyngbyales</taxon>
        <taxon>Leptolyngbyaceae</taxon>
        <taxon>Romeriopsis</taxon>
        <taxon>Romeriopsis navalis</taxon>
    </lineage>
</organism>
<dbReference type="PANTHER" id="PTHR47152">
    <property type="entry name" value="SLR2084 PROTEIN-RELATED"/>
    <property type="match status" value="1"/>
</dbReference>
<protein>
    <submittedName>
        <fullName evidence="1">Uma2 family endonuclease</fullName>
    </submittedName>
</protein>
<keyword evidence="1" id="KW-0540">Nuclease</keyword>
<keyword evidence="1" id="KW-0378">Hydrolase</keyword>
<dbReference type="GO" id="GO:0004519">
    <property type="term" value="F:endonuclease activity"/>
    <property type="evidence" value="ECO:0007669"/>
    <property type="project" value="UniProtKB-KW"/>
</dbReference>
<keyword evidence="2" id="KW-1185">Reference proteome</keyword>
<proteinExistence type="predicted"/>
<sequence>MQFKLIHQGCEQTPNVKLSYFDGTIEIYMPDKPHEIFSSLVNVLLSLYFGDRGVEFLGTDSANQEVDGEAAAQPDQSYCIEGVKPVPDLAIEIVFE</sequence>
<gene>
    <name evidence="1" type="ORF">IQ266_07560</name>
</gene>
<dbReference type="Proteomes" id="UP000625316">
    <property type="component" value="Unassembled WGS sequence"/>
</dbReference>
<name>A0A928Z2I7_9CYAN</name>
<reference evidence="1" key="1">
    <citation type="submission" date="2020-10" db="EMBL/GenBank/DDBJ databases">
        <authorList>
            <person name="Castelo-Branco R."/>
            <person name="Eusebio N."/>
            <person name="Adriana R."/>
            <person name="Vieira A."/>
            <person name="Brugerolle De Fraissinette N."/>
            <person name="Rezende De Castro R."/>
            <person name="Schneider M.P."/>
            <person name="Vasconcelos V."/>
            <person name="Leao P.N."/>
        </authorList>
    </citation>
    <scope>NUCLEOTIDE SEQUENCE</scope>
    <source>
        <strain evidence="1">LEGE 11480</strain>
    </source>
</reference>
<dbReference type="AlphaFoldDB" id="A0A928Z2I7"/>
<dbReference type="EMBL" id="JADEXQ010000018">
    <property type="protein sequence ID" value="MBE9029584.1"/>
    <property type="molecule type" value="Genomic_DNA"/>
</dbReference>
<keyword evidence="1" id="KW-0255">Endonuclease</keyword>
<evidence type="ECO:0000313" key="1">
    <source>
        <dbReference type="EMBL" id="MBE9029584.1"/>
    </source>
</evidence>
<evidence type="ECO:0000313" key="2">
    <source>
        <dbReference type="Proteomes" id="UP000625316"/>
    </source>
</evidence>
<dbReference type="PANTHER" id="PTHR47152:SF4">
    <property type="entry name" value="SLR0445 PROTEIN"/>
    <property type="match status" value="1"/>
</dbReference>
<comment type="caution">
    <text evidence="1">The sequence shown here is derived from an EMBL/GenBank/DDBJ whole genome shotgun (WGS) entry which is preliminary data.</text>
</comment>